<dbReference type="SMART" id="SM00490">
    <property type="entry name" value="HELICc"/>
    <property type="match status" value="1"/>
</dbReference>
<name>A0A1C7N2A0_9FUNG</name>
<keyword evidence="2" id="KW-0378">Hydrolase</keyword>
<dbReference type="InterPro" id="IPR014001">
    <property type="entry name" value="Helicase_ATP-bd"/>
</dbReference>
<keyword evidence="4" id="KW-0067">ATP-binding</keyword>
<dbReference type="SUPFAM" id="SSF52540">
    <property type="entry name" value="P-loop containing nucleoside triphosphate hydrolases"/>
    <property type="match status" value="1"/>
</dbReference>
<protein>
    <submittedName>
        <fullName evidence="7">DEAD-box ATP-dependent RNA helicase 39</fullName>
    </submittedName>
</protein>
<dbReference type="Gene3D" id="3.40.50.300">
    <property type="entry name" value="P-loop containing nucleotide triphosphate hydrolases"/>
    <property type="match status" value="2"/>
</dbReference>
<evidence type="ECO:0000259" key="5">
    <source>
        <dbReference type="PROSITE" id="PS51192"/>
    </source>
</evidence>
<dbReference type="CDD" id="cd18787">
    <property type="entry name" value="SF2_C_DEAD"/>
    <property type="match status" value="1"/>
</dbReference>
<evidence type="ECO:0000256" key="1">
    <source>
        <dbReference type="ARBA" id="ARBA00022741"/>
    </source>
</evidence>
<dbReference type="InterPro" id="IPR011545">
    <property type="entry name" value="DEAD/DEAH_box_helicase_dom"/>
</dbReference>
<keyword evidence="8" id="KW-1185">Reference proteome</keyword>
<dbReference type="PANTHER" id="PTHR47960">
    <property type="entry name" value="DEAD-BOX ATP-DEPENDENT RNA HELICASE 50"/>
    <property type="match status" value="1"/>
</dbReference>
<evidence type="ECO:0000256" key="4">
    <source>
        <dbReference type="ARBA" id="ARBA00022840"/>
    </source>
</evidence>
<dbReference type="GO" id="GO:0004386">
    <property type="term" value="F:helicase activity"/>
    <property type="evidence" value="ECO:0007669"/>
    <property type="project" value="UniProtKB-KW"/>
</dbReference>
<evidence type="ECO:0000313" key="8">
    <source>
        <dbReference type="Proteomes" id="UP000093000"/>
    </source>
</evidence>
<keyword evidence="3 7" id="KW-0347">Helicase</keyword>
<dbReference type="GO" id="GO:0016787">
    <property type="term" value="F:hydrolase activity"/>
    <property type="evidence" value="ECO:0007669"/>
    <property type="project" value="UniProtKB-KW"/>
</dbReference>
<organism evidence="7 8">
    <name type="scientific">Choanephora cucurbitarum</name>
    <dbReference type="NCBI Taxonomy" id="101091"/>
    <lineage>
        <taxon>Eukaryota</taxon>
        <taxon>Fungi</taxon>
        <taxon>Fungi incertae sedis</taxon>
        <taxon>Mucoromycota</taxon>
        <taxon>Mucoromycotina</taxon>
        <taxon>Mucoromycetes</taxon>
        <taxon>Mucorales</taxon>
        <taxon>Mucorineae</taxon>
        <taxon>Choanephoraceae</taxon>
        <taxon>Choanephoroideae</taxon>
        <taxon>Choanephora</taxon>
    </lineage>
</organism>
<feature type="domain" description="Helicase C-terminal" evidence="6">
    <location>
        <begin position="344"/>
        <end position="482"/>
    </location>
</feature>
<gene>
    <name evidence="7" type="primary">RH39</name>
    <name evidence="7" type="ORF">A0J61_10467</name>
</gene>
<dbReference type="InterPro" id="IPR001650">
    <property type="entry name" value="Helicase_C-like"/>
</dbReference>
<dbReference type="PROSITE" id="PS51192">
    <property type="entry name" value="HELICASE_ATP_BIND_1"/>
    <property type="match status" value="1"/>
</dbReference>
<evidence type="ECO:0000259" key="6">
    <source>
        <dbReference type="PROSITE" id="PS51194"/>
    </source>
</evidence>
<dbReference type="Pfam" id="PF00270">
    <property type="entry name" value="DEAD"/>
    <property type="match status" value="1"/>
</dbReference>
<dbReference type="Pfam" id="PF00271">
    <property type="entry name" value="Helicase_C"/>
    <property type="match status" value="1"/>
</dbReference>
<dbReference type="OrthoDB" id="10256233at2759"/>
<feature type="domain" description="Helicase ATP-binding" evidence="5">
    <location>
        <begin position="128"/>
        <end position="314"/>
    </location>
</feature>
<dbReference type="GO" id="GO:0005524">
    <property type="term" value="F:ATP binding"/>
    <property type="evidence" value="ECO:0007669"/>
    <property type="project" value="UniProtKB-KW"/>
</dbReference>
<dbReference type="EMBL" id="LUGH01001188">
    <property type="protein sequence ID" value="OBZ81484.1"/>
    <property type="molecule type" value="Genomic_DNA"/>
</dbReference>
<dbReference type="AlphaFoldDB" id="A0A1C7N2A0"/>
<proteinExistence type="predicted"/>
<dbReference type="InterPro" id="IPR027417">
    <property type="entry name" value="P-loop_NTPase"/>
</dbReference>
<dbReference type="STRING" id="101091.A0A1C7N2A0"/>
<dbReference type="SMART" id="SM00487">
    <property type="entry name" value="DEXDc"/>
    <property type="match status" value="1"/>
</dbReference>
<evidence type="ECO:0000313" key="7">
    <source>
        <dbReference type="EMBL" id="OBZ81484.1"/>
    </source>
</evidence>
<sequence length="482" mass="54041">MLSLKLGIRFFSSTAASQSKRSALRKPNISTLTKHLRPDGLNGRERRDLLRASLKSNKPRSTTNAPYVPVKQRLEAVQKTTNAKQLSAHLAQQTWHDLDLTDDTIKAIQTVLPDPSKPTEIQALAIPSLLNRRHRHVLVAAETGSGKTFAYLLPIIQMLKADEKRKTQRRLDHPRAIVLVPTRELVQQVTKSCKSLSHIVKCRAVGLEGRTSRHRVVETLASGPIDLLVTTPTTLLNYEKDKTISLADTRYLMIDEADSLFDAGWGDDCRTIIQRVQKATERAQVPEKIAIVSATLPKSVHSALDALFPSMVKMTTPSLHKALPNLKQSFVDLQRFQGNRQLALLEVLKKNIKDDKTLVFCNTKKSVELVHKFLSSKNLEALALYKDAPIDRTESLRLFATPVEENYNILISTDIASRGIDTTFVNHVILYDFPTSVVDYLHRVGRTARAGQVGKATSLIGRKDRMMSDRIRRSIREGSIMT</sequence>
<dbReference type="Proteomes" id="UP000093000">
    <property type="component" value="Unassembled WGS sequence"/>
</dbReference>
<evidence type="ECO:0000256" key="3">
    <source>
        <dbReference type="ARBA" id="ARBA00022806"/>
    </source>
</evidence>
<dbReference type="PROSITE" id="PS51194">
    <property type="entry name" value="HELICASE_CTER"/>
    <property type="match status" value="1"/>
</dbReference>
<dbReference type="GO" id="GO:0003676">
    <property type="term" value="F:nucleic acid binding"/>
    <property type="evidence" value="ECO:0007669"/>
    <property type="project" value="InterPro"/>
</dbReference>
<accession>A0A1C7N2A0</accession>
<reference evidence="7 8" key="1">
    <citation type="submission" date="2016-03" db="EMBL/GenBank/DDBJ databases">
        <title>Choanephora cucurbitarum.</title>
        <authorList>
            <person name="Min B."/>
            <person name="Park H."/>
            <person name="Park J.-H."/>
            <person name="Shin H.-D."/>
            <person name="Choi I.-G."/>
        </authorList>
    </citation>
    <scope>NUCLEOTIDE SEQUENCE [LARGE SCALE GENOMIC DNA]</scope>
    <source>
        <strain evidence="7 8">KUS-F28377</strain>
    </source>
</reference>
<keyword evidence="1" id="KW-0547">Nucleotide-binding</keyword>
<evidence type="ECO:0000256" key="2">
    <source>
        <dbReference type="ARBA" id="ARBA00022801"/>
    </source>
</evidence>
<comment type="caution">
    <text evidence="7">The sequence shown here is derived from an EMBL/GenBank/DDBJ whole genome shotgun (WGS) entry which is preliminary data.</text>
</comment>
<dbReference type="InParanoid" id="A0A1C7N2A0"/>